<evidence type="ECO:0000256" key="3">
    <source>
        <dbReference type="SAM" id="MobiDB-lite"/>
    </source>
</evidence>
<dbReference type="Proteomes" id="UP000692954">
    <property type="component" value="Unassembled WGS sequence"/>
</dbReference>
<reference evidence="5" key="1">
    <citation type="submission" date="2021-01" db="EMBL/GenBank/DDBJ databases">
        <authorList>
            <consortium name="Genoscope - CEA"/>
            <person name="William W."/>
        </authorList>
    </citation>
    <scope>NUCLEOTIDE SEQUENCE</scope>
</reference>
<dbReference type="EMBL" id="CAJJDN010000143">
    <property type="protein sequence ID" value="CAD8123163.1"/>
    <property type="molecule type" value="Genomic_DNA"/>
</dbReference>
<evidence type="ECO:0000259" key="4">
    <source>
        <dbReference type="PROSITE" id="PS50102"/>
    </source>
</evidence>
<feature type="domain" description="RRM" evidence="4">
    <location>
        <begin position="91"/>
        <end position="169"/>
    </location>
</feature>
<evidence type="ECO:0000313" key="5">
    <source>
        <dbReference type="EMBL" id="CAD8123163.1"/>
    </source>
</evidence>
<protein>
    <recommendedName>
        <fullName evidence="4">RRM domain-containing protein</fullName>
    </recommendedName>
</protein>
<dbReference type="Pfam" id="PF00076">
    <property type="entry name" value="RRM_1"/>
    <property type="match status" value="1"/>
</dbReference>
<comment type="caution">
    <text evidence="5">The sequence shown here is derived from an EMBL/GenBank/DDBJ whole genome shotgun (WGS) entry which is preliminary data.</text>
</comment>
<dbReference type="GO" id="GO:0003729">
    <property type="term" value="F:mRNA binding"/>
    <property type="evidence" value="ECO:0007669"/>
    <property type="project" value="InterPro"/>
</dbReference>
<dbReference type="PANTHER" id="PTHR47640">
    <property type="entry name" value="TRNA SELENOCYSTEINE 1-ASSOCIATED PROTEIN 1-RELATED-RELATED"/>
    <property type="match status" value="1"/>
</dbReference>
<dbReference type="AlphaFoldDB" id="A0A8S1R6Z5"/>
<dbReference type="CDD" id="cd12383">
    <property type="entry name" value="RRM_RBM42"/>
    <property type="match status" value="1"/>
</dbReference>
<dbReference type="InterPro" id="IPR034215">
    <property type="entry name" value="RBM42_RRM"/>
</dbReference>
<keyword evidence="6" id="KW-1185">Reference proteome</keyword>
<dbReference type="SMART" id="SM00360">
    <property type="entry name" value="RRM"/>
    <property type="match status" value="1"/>
</dbReference>
<dbReference type="PROSITE" id="PS50102">
    <property type="entry name" value="RRM"/>
    <property type="match status" value="1"/>
</dbReference>
<organism evidence="5 6">
    <name type="scientific">Paramecium sonneborni</name>
    <dbReference type="NCBI Taxonomy" id="65129"/>
    <lineage>
        <taxon>Eukaryota</taxon>
        <taxon>Sar</taxon>
        <taxon>Alveolata</taxon>
        <taxon>Ciliophora</taxon>
        <taxon>Intramacronucleata</taxon>
        <taxon>Oligohymenophorea</taxon>
        <taxon>Peniculida</taxon>
        <taxon>Parameciidae</taxon>
        <taxon>Paramecium</taxon>
    </lineage>
</organism>
<evidence type="ECO:0000313" key="6">
    <source>
        <dbReference type="Proteomes" id="UP000692954"/>
    </source>
</evidence>
<evidence type="ECO:0000256" key="2">
    <source>
        <dbReference type="PROSITE-ProRule" id="PRU00176"/>
    </source>
</evidence>
<sequence length="200" mass="23584">MSKLLNALSLLNKLYDQKKPEINQEQIKKVEEQMKVEQSQQKQIEQQPQQTQQQQQQQQQQKRKRKMKILRKCAGDIWEDSTLADWPEGDYRLFCGNLGNEVSDEVLANAFRKYPSFARSRVIRDKRTMKTRGYGFVSFLNSNDYLKAFKEMNGKYVGNRPVKLSKSTWQQRSLHKKKSDGLVGKFIKPKIRKIKRVNIS</sequence>
<evidence type="ECO:0000256" key="1">
    <source>
        <dbReference type="ARBA" id="ARBA00022884"/>
    </source>
</evidence>
<proteinExistence type="predicted"/>
<feature type="compositionally biased region" description="Low complexity" evidence="3">
    <location>
        <begin position="38"/>
        <end position="60"/>
    </location>
</feature>
<accession>A0A8S1R6Z5</accession>
<keyword evidence="1 2" id="KW-0694">RNA-binding</keyword>
<name>A0A8S1R6Z5_9CILI</name>
<dbReference type="InterPro" id="IPR000504">
    <property type="entry name" value="RRM_dom"/>
</dbReference>
<gene>
    <name evidence="5" type="ORF">PSON_ATCC_30995.1.T1430044</name>
</gene>
<dbReference type="InterPro" id="IPR050825">
    <property type="entry name" value="RBM42_RBP45_47-like"/>
</dbReference>
<dbReference type="PANTHER" id="PTHR47640:SF11">
    <property type="entry name" value="RNA-BINDING PROTEIN 42"/>
    <property type="match status" value="1"/>
</dbReference>
<feature type="region of interest" description="Disordered" evidence="3">
    <location>
        <begin position="32"/>
        <end position="60"/>
    </location>
</feature>
<dbReference type="OrthoDB" id="1749473at2759"/>